<keyword evidence="3" id="KW-1185">Reference proteome</keyword>
<evidence type="ECO:0000313" key="2">
    <source>
        <dbReference type="EMBL" id="CAH1403302.1"/>
    </source>
</evidence>
<dbReference type="Proteomes" id="UP001152798">
    <property type="component" value="Chromosome 5"/>
</dbReference>
<protein>
    <submittedName>
        <fullName evidence="2">Uncharacterized protein</fullName>
    </submittedName>
</protein>
<organism evidence="2 3">
    <name type="scientific">Nezara viridula</name>
    <name type="common">Southern green stink bug</name>
    <name type="synonym">Cimex viridulus</name>
    <dbReference type="NCBI Taxonomy" id="85310"/>
    <lineage>
        <taxon>Eukaryota</taxon>
        <taxon>Metazoa</taxon>
        <taxon>Ecdysozoa</taxon>
        <taxon>Arthropoda</taxon>
        <taxon>Hexapoda</taxon>
        <taxon>Insecta</taxon>
        <taxon>Pterygota</taxon>
        <taxon>Neoptera</taxon>
        <taxon>Paraneoptera</taxon>
        <taxon>Hemiptera</taxon>
        <taxon>Heteroptera</taxon>
        <taxon>Panheteroptera</taxon>
        <taxon>Pentatomomorpha</taxon>
        <taxon>Pentatomoidea</taxon>
        <taxon>Pentatomidae</taxon>
        <taxon>Pentatominae</taxon>
        <taxon>Nezara</taxon>
    </lineage>
</organism>
<proteinExistence type="predicted"/>
<feature type="region of interest" description="Disordered" evidence="1">
    <location>
        <begin position="1"/>
        <end position="22"/>
    </location>
</feature>
<evidence type="ECO:0000313" key="3">
    <source>
        <dbReference type="Proteomes" id="UP001152798"/>
    </source>
</evidence>
<dbReference type="EMBL" id="OV725081">
    <property type="protein sequence ID" value="CAH1403302.1"/>
    <property type="molecule type" value="Genomic_DNA"/>
</dbReference>
<reference evidence="2" key="1">
    <citation type="submission" date="2022-01" db="EMBL/GenBank/DDBJ databases">
        <authorList>
            <person name="King R."/>
        </authorList>
    </citation>
    <scope>NUCLEOTIDE SEQUENCE</scope>
</reference>
<dbReference type="AlphaFoldDB" id="A0A9P0MUT5"/>
<gene>
    <name evidence="2" type="ORF">NEZAVI_LOCUS11929</name>
</gene>
<name>A0A9P0MUT5_NEZVI</name>
<sequence length="76" mass="8364">MGPKSDASLQPGSPLAPVRWPQGNVGSMSFVIGARRGLKKERSLSVLLSATCLLQSRSYRSHDKRICYYPKGEGRE</sequence>
<evidence type="ECO:0000256" key="1">
    <source>
        <dbReference type="SAM" id="MobiDB-lite"/>
    </source>
</evidence>
<accession>A0A9P0MUT5</accession>